<evidence type="ECO:0000256" key="5">
    <source>
        <dbReference type="SAM" id="Phobius"/>
    </source>
</evidence>
<dbReference type="Proteomes" id="UP000295504">
    <property type="component" value="Unassembled WGS sequence"/>
</dbReference>
<comment type="caution">
    <text evidence="6">The sequence shown here is derived from an EMBL/GenBank/DDBJ whole genome shotgun (WGS) entry which is preliminary data.</text>
</comment>
<keyword evidence="3 5" id="KW-1133">Transmembrane helix</keyword>
<dbReference type="Gene3D" id="1.20.120.350">
    <property type="entry name" value="Voltage-gated potassium channels. Chain C"/>
    <property type="match status" value="1"/>
</dbReference>
<feature type="transmembrane region" description="Helical" evidence="5">
    <location>
        <begin position="81"/>
        <end position="103"/>
    </location>
</feature>
<dbReference type="OrthoDB" id="9947788at2"/>
<evidence type="ECO:0000313" key="6">
    <source>
        <dbReference type="EMBL" id="TCP99699.1"/>
    </source>
</evidence>
<dbReference type="InterPro" id="IPR027359">
    <property type="entry name" value="Volt_channel_dom_sf"/>
</dbReference>
<evidence type="ECO:0000313" key="7">
    <source>
        <dbReference type="Proteomes" id="UP000295504"/>
    </source>
</evidence>
<protein>
    <submittedName>
        <fullName evidence="6">Uncharacterized protein</fullName>
    </submittedName>
</protein>
<evidence type="ECO:0000256" key="1">
    <source>
        <dbReference type="ARBA" id="ARBA00004141"/>
    </source>
</evidence>
<dbReference type="EMBL" id="SLYC01000035">
    <property type="protein sequence ID" value="TCP99699.1"/>
    <property type="molecule type" value="Genomic_DNA"/>
</dbReference>
<organism evidence="6 7">
    <name type="scientific">Serpentinicella alkaliphila</name>
    <dbReference type="NCBI Taxonomy" id="1734049"/>
    <lineage>
        <taxon>Bacteria</taxon>
        <taxon>Bacillati</taxon>
        <taxon>Bacillota</taxon>
        <taxon>Clostridia</taxon>
        <taxon>Peptostreptococcales</taxon>
        <taxon>Natronincolaceae</taxon>
        <taxon>Serpentinicella</taxon>
    </lineage>
</organism>
<feature type="transmembrane region" description="Helical" evidence="5">
    <location>
        <begin position="12"/>
        <end position="34"/>
    </location>
</feature>
<name>A0A4R2T8Z3_9FIRM</name>
<evidence type="ECO:0000256" key="2">
    <source>
        <dbReference type="ARBA" id="ARBA00022692"/>
    </source>
</evidence>
<dbReference type="GO" id="GO:0016020">
    <property type="term" value="C:membrane"/>
    <property type="evidence" value="ECO:0007669"/>
    <property type="project" value="UniProtKB-SubCell"/>
</dbReference>
<keyword evidence="4 5" id="KW-0472">Membrane</keyword>
<gene>
    <name evidence="6" type="ORF">EDD79_103534</name>
</gene>
<evidence type="ECO:0000256" key="3">
    <source>
        <dbReference type="ARBA" id="ARBA00022989"/>
    </source>
</evidence>
<proteinExistence type="predicted"/>
<evidence type="ECO:0000256" key="4">
    <source>
        <dbReference type="ARBA" id="ARBA00023136"/>
    </source>
</evidence>
<dbReference type="RefSeq" id="WP_132849200.1">
    <property type="nucleotide sequence ID" value="NZ_CP058648.1"/>
</dbReference>
<feature type="transmembrane region" description="Helical" evidence="5">
    <location>
        <begin position="109"/>
        <end position="128"/>
    </location>
</feature>
<dbReference type="SUPFAM" id="SSF81324">
    <property type="entry name" value="Voltage-gated potassium channels"/>
    <property type="match status" value="1"/>
</dbReference>
<sequence length="155" mass="18084">MKKHIDEFNKRLNRLIIYEIFMVTVSLLIVLFSLIDLFVNFNESTIHLIINIDYIICIIFGLDLIISLYRANNKIKCLKSSIITVLAIIPFSTFFRIAGVLRISRVFLLFQYATPTNVGALSSLWIFIMRPSVIRISKFGNMARSYFFNPRKKHD</sequence>
<keyword evidence="7" id="KW-1185">Reference proteome</keyword>
<keyword evidence="2 5" id="KW-0812">Transmembrane</keyword>
<feature type="transmembrane region" description="Helical" evidence="5">
    <location>
        <begin position="46"/>
        <end position="69"/>
    </location>
</feature>
<reference evidence="6 7" key="1">
    <citation type="submission" date="2019-03" db="EMBL/GenBank/DDBJ databases">
        <title>Genomic Encyclopedia of Type Strains, Phase IV (KMG-IV): sequencing the most valuable type-strain genomes for metagenomic binning, comparative biology and taxonomic classification.</title>
        <authorList>
            <person name="Goeker M."/>
        </authorList>
    </citation>
    <scope>NUCLEOTIDE SEQUENCE [LARGE SCALE GENOMIC DNA]</scope>
    <source>
        <strain evidence="6 7">DSM 100013</strain>
    </source>
</reference>
<dbReference type="AlphaFoldDB" id="A0A4R2T8Z3"/>
<comment type="subcellular location">
    <subcellularLocation>
        <location evidence="1">Membrane</location>
        <topology evidence="1">Multi-pass membrane protein</topology>
    </subcellularLocation>
</comment>
<accession>A0A4R2T8Z3</accession>